<dbReference type="RefSeq" id="WP_046147354.1">
    <property type="nucleotide sequence ID" value="NZ_KQ033913.1"/>
</dbReference>
<evidence type="ECO:0000313" key="1">
    <source>
        <dbReference type="EMBL" id="KKB48048.1"/>
    </source>
</evidence>
<dbReference type="Proteomes" id="UP000033047">
    <property type="component" value="Unassembled WGS sequence"/>
</dbReference>
<protein>
    <submittedName>
        <fullName evidence="1">Uncharacterized protein</fullName>
    </submittedName>
</protein>
<dbReference type="STRING" id="927665.HMPREF1535_04274"/>
<dbReference type="AlphaFoldDB" id="A0A0F5IRF4"/>
<organism evidence="1 2">
    <name type="scientific">Parabacteroides goldsteinii DSM 19448 = WAL 12034</name>
    <dbReference type="NCBI Taxonomy" id="927665"/>
    <lineage>
        <taxon>Bacteria</taxon>
        <taxon>Pseudomonadati</taxon>
        <taxon>Bacteroidota</taxon>
        <taxon>Bacteroidia</taxon>
        <taxon>Bacteroidales</taxon>
        <taxon>Tannerellaceae</taxon>
        <taxon>Parabacteroides</taxon>
    </lineage>
</organism>
<comment type="caution">
    <text evidence="1">The sequence shown here is derived from an EMBL/GenBank/DDBJ whole genome shotgun (WGS) entry which is preliminary data.</text>
</comment>
<sequence length="217" mass="24734">MKRLIDEYNNLYPNYASTGVVEVSHTFDETNNSGKPDTLQHLTVNGMNGIVIPSVIVKDHTSLFSKAGSNEVLKEDCDGIFFTERNEQKYIYLCELKSSFSTQQISKAKNQIVGSYLKLHSLLSLLQSYNPDEWTVKGVIASFIPKDEQQAYLLKKKEEGNNVCGFCYNLNRDKRYHMPKMDCCKFYSPMKVPDLTLHYVSVPDKSASFAVDFNELL</sequence>
<dbReference type="PATRIC" id="fig|927665.4.peg.4388"/>
<proteinExistence type="predicted"/>
<reference evidence="1 2" key="1">
    <citation type="submission" date="2013-04" db="EMBL/GenBank/DDBJ databases">
        <title>The Genome Sequence of Parabacteroides goldsteinii DSM 19448.</title>
        <authorList>
            <consortium name="The Broad Institute Genomics Platform"/>
            <person name="Earl A."/>
            <person name="Ward D."/>
            <person name="Feldgarden M."/>
            <person name="Gevers D."/>
            <person name="Martens E."/>
            <person name="Sakamoto M."/>
            <person name="Benno Y."/>
            <person name="Song Y."/>
            <person name="Liu C."/>
            <person name="Lee J."/>
            <person name="Bolanos M."/>
            <person name="Vaisanen M.L."/>
            <person name="Finegold S.M."/>
            <person name="Walker B."/>
            <person name="Young S."/>
            <person name="Zeng Q."/>
            <person name="Gargeya S."/>
            <person name="Fitzgerald M."/>
            <person name="Haas B."/>
            <person name="Abouelleil A."/>
            <person name="Allen A.W."/>
            <person name="Alvarado L."/>
            <person name="Arachchi H.M."/>
            <person name="Berlin A.M."/>
            <person name="Chapman S.B."/>
            <person name="Gainer-Dewar J."/>
            <person name="Goldberg J."/>
            <person name="Griggs A."/>
            <person name="Gujja S."/>
            <person name="Hansen M."/>
            <person name="Howarth C."/>
            <person name="Imamovic A."/>
            <person name="Ireland A."/>
            <person name="Larimer J."/>
            <person name="McCowan C."/>
            <person name="Murphy C."/>
            <person name="Pearson M."/>
            <person name="Poon T.W."/>
            <person name="Priest M."/>
            <person name="Roberts A."/>
            <person name="Saif S."/>
            <person name="Shea T."/>
            <person name="Sisk P."/>
            <person name="Sykes S."/>
            <person name="Wortman J."/>
            <person name="Nusbaum C."/>
            <person name="Birren B."/>
        </authorList>
    </citation>
    <scope>NUCLEOTIDE SEQUENCE [LARGE SCALE GENOMIC DNA]</scope>
    <source>
        <strain evidence="1 2">DSM 19448</strain>
    </source>
</reference>
<dbReference type="HOGENOM" id="CLU_1271284_0_0_10"/>
<gene>
    <name evidence="1" type="ORF">HMPREF1535_04274</name>
</gene>
<evidence type="ECO:0000313" key="2">
    <source>
        <dbReference type="Proteomes" id="UP000033047"/>
    </source>
</evidence>
<name>A0A0F5IRF4_9BACT</name>
<accession>A0A0F5IRF4</accession>
<dbReference type="EMBL" id="AQHV01000023">
    <property type="protein sequence ID" value="KKB48048.1"/>
    <property type="molecule type" value="Genomic_DNA"/>
</dbReference>